<dbReference type="GO" id="GO:0016491">
    <property type="term" value="F:oxidoreductase activity"/>
    <property type="evidence" value="ECO:0007669"/>
    <property type="project" value="InterPro"/>
</dbReference>
<feature type="domain" description="Cysteine-rich" evidence="4">
    <location>
        <begin position="604"/>
        <end position="682"/>
    </location>
</feature>
<feature type="domain" description="FAD/NAD(P)-binding" evidence="5">
    <location>
        <begin position="119"/>
        <end position="414"/>
    </location>
</feature>
<dbReference type="InterPro" id="IPR004017">
    <property type="entry name" value="Cys_rich_dom"/>
</dbReference>
<evidence type="ECO:0000313" key="8">
    <source>
        <dbReference type="Proteomes" id="UP000284177"/>
    </source>
</evidence>
<evidence type="ECO:0000259" key="4">
    <source>
        <dbReference type="Pfam" id="PF02754"/>
    </source>
</evidence>
<keyword evidence="3" id="KW-0411">Iron-sulfur</keyword>
<keyword evidence="8" id="KW-1185">Reference proteome</keyword>
<dbReference type="Gene3D" id="1.10.1060.10">
    <property type="entry name" value="Alpha-helical ferredoxin"/>
    <property type="match status" value="2"/>
</dbReference>
<name>A0A419SUX6_9FIRM</name>
<gene>
    <name evidence="7" type="ORF">BET03_06655</name>
</gene>
<dbReference type="InterPro" id="IPR017900">
    <property type="entry name" value="4Fe4S_Fe_S_CS"/>
</dbReference>
<evidence type="ECO:0000259" key="5">
    <source>
        <dbReference type="Pfam" id="PF07992"/>
    </source>
</evidence>
<dbReference type="Pfam" id="PF14691">
    <property type="entry name" value="Fer4_20"/>
    <property type="match status" value="2"/>
</dbReference>
<feature type="domain" description="Dihydroprymidine dehydrogenase" evidence="6">
    <location>
        <begin position="467"/>
        <end position="507"/>
    </location>
</feature>
<dbReference type="OrthoDB" id="5241828at2"/>
<dbReference type="Proteomes" id="UP000284177">
    <property type="component" value="Unassembled WGS sequence"/>
</dbReference>
<dbReference type="Gene3D" id="3.40.50.720">
    <property type="entry name" value="NAD(P)-binding Rossmann-like Domain"/>
    <property type="match status" value="1"/>
</dbReference>
<keyword evidence="2" id="KW-0408">Iron</keyword>
<dbReference type="PRINTS" id="PR00419">
    <property type="entry name" value="ADXRDTASE"/>
</dbReference>
<organism evidence="7 8">
    <name type="scientific">Thermohalobacter berrensis</name>
    <dbReference type="NCBI Taxonomy" id="99594"/>
    <lineage>
        <taxon>Bacteria</taxon>
        <taxon>Bacillati</taxon>
        <taxon>Bacillota</taxon>
        <taxon>Tissierellia</taxon>
        <taxon>Tissierellales</taxon>
        <taxon>Thermohalobacteraceae</taxon>
        <taxon>Thermohalobacter</taxon>
    </lineage>
</organism>
<dbReference type="InterPro" id="IPR036188">
    <property type="entry name" value="FAD/NAD-bd_sf"/>
</dbReference>
<evidence type="ECO:0000256" key="3">
    <source>
        <dbReference type="ARBA" id="ARBA00023014"/>
    </source>
</evidence>
<dbReference type="EMBL" id="MCIB01000039">
    <property type="protein sequence ID" value="RKD29021.1"/>
    <property type="molecule type" value="Genomic_DNA"/>
</dbReference>
<protein>
    <submittedName>
        <fullName evidence="7">Pyridine nucleotide-disulfide oxidoreductase</fullName>
    </submittedName>
</protein>
<evidence type="ECO:0000256" key="2">
    <source>
        <dbReference type="ARBA" id="ARBA00023004"/>
    </source>
</evidence>
<proteinExistence type="predicted"/>
<dbReference type="PANTHER" id="PTHR42783">
    <property type="entry name" value="GLUTAMATE SYNTHASE [NADPH] SMALL CHAIN"/>
    <property type="match status" value="1"/>
</dbReference>
<dbReference type="SUPFAM" id="SSF51971">
    <property type="entry name" value="Nucleotide-binding domain"/>
    <property type="match status" value="1"/>
</dbReference>
<dbReference type="InterPro" id="IPR009051">
    <property type="entry name" value="Helical_ferredxn"/>
</dbReference>
<dbReference type="Gene3D" id="3.50.50.60">
    <property type="entry name" value="FAD/NAD(P)-binding domain"/>
    <property type="match status" value="1"/>
</dbReference>
<dbReference type="GO" id="GO:0046872">
    <property type="term" value="F:metal ion binding"/>
    <property type="evidence" value="ECO:0007669"/>
    <property type="project" value="UniProtKB-KW"/>
</dbReference>
<sequence length="850" mass="95230">MEKITYPKEVLEKMQEIVDNCMGDAPPYCEATCPMHTDVKGYVNLISEGKYEEAIKLIREKLFIPATLGRICAHPCEEKCKREEAFRQPMAIAALKRFVADNYDNENLWQLDTEDEKNKKVAVIGAGPAGAQAALDLRRKGYKVTIYERLPVVGGMMRVGIPEYRLPRNIIDFEYSLLEKLGVEFKLGVEVGKDISFDQLRKEHDAVIIAVGAHKGVIIPVPGHDLEGVHHAVEFLREVSLTRKFNIGKKIAVIGGGNVAIDVARSARRVGAEEVHLICLEDKENMPAHDWEVEEAEEEGVTVHDSFGTNQIIGKDGKVSGIEIKKCTSIFDKDGNFNPQYDENNKKLLDVDNVIFAVGQGVDNSFVAEGQLETQRGGRFKVDPVTLQTKIDNVFVAGDASGRSVIAIEAMAEGRKAATSVDRFLKGEDMYKDREFEGTYETWLEKDVEGEEDLPRVETRKVDPKERVKSFTEVDLGFTEEQAKEEASRCLQCECKLCMKECEMLNDFCECPKDLFEEILETGEINPKIPYSCNMCSQCTLECPKDFPIKARFMDIRKEMIKANNGKSPMKGHNAIEVHQALGYSKLFNITKAANKSGKAKRVFIPGCSLPSYNPEAVGKVLEYLQKKMPGTGAILKCCGKPTKALGQVDKFKERYAQLQAEIDRLGAEEIIVACQSCYLTISEYSPNQRVRSLWEVLPEIGLPEEVRGIGKDSDIVFAVHDSCSTRDRKEIHDGIRWIINELGYKYEEPPHTKENTRCCGFGGMVVPANPELALRVMKRRTAEVKSDYMVAYCAACRESMVKGGKKALHILDLIFGGPWNSKSEFPGVPSSPVKSWVNRYKSKRAIKKV</sequence>
<evidence type="ECO:0000313" key="7">
    <source>
        <dbReference type="EMBL" id="RKD29021.1"/>
    </source>
</evidence>
<evidence type="ECO:0000259" key="6">
    <source>
        <dbReference type="Pfam" id="PF14691"/>
    </source>
</evidence>
<dbReference type="Pfam" id="PF02754">
    <property type="entry name" value="CCG"/>
    <property type="match status" value="2"/>
</dbReference>
<comment type="caution">
    <text evidence="7">The sequence shown here is derived from an EMBL/GenBank/DDBJ whole genome shotgun (WGS) entry which is preliminary data.</text>
</comment>
<dbReference type="InterPro" id="IPR028261">
    <property type="entry name" value="DPD_II"/>
</dbReference>
<dbReference type="InterPro" id="IPR023753">
    <property type="entry name" value="FAD/NAD-binding_dom"/>
</dbReference>
<dbReference type="SUPFAM" id="SSF46548">
    <property type="entry name" value="alpha-helical ferredoxin"/>
    <property type="match status" value="2"/>
</dbReference>
<accession>A0A419SUX6</accession>
<dbReference type="Pfam" id="PF07992">
    <property type="entry name" value="Pyr_redox_2"/>
    <property type="match status" value="1"/>
</dbReference>
<dbReference type="RefSeq" id="WP_120170681.1">
    <property type="nucleotide sequence ID" value="NZ_MCIB01000039.1"/>
</dbReference>
<dbReference type="AlphaFoldDB" id="A0A419SUX6"/>
<keyword evidence="1" id="KW-0479">Metal-binding</keyword>
<evidence type="ECO:0000256" key="1">
    <source>
        <dbReference type="ARBA" id="ARBA00022723"/>
    </source>
</evidence>
<reference evidence="7 8" key="1">
    <citation type="submission" date="2016-08" db="EMBL/GenBank/DDBJ databases">
        <title>Novel Firmicutes and Novel Genomes.</title>
        <authorList>
            <person name="Poppleton D.I."/>
            <person name="Gribaldo S."/>
        </authorList>
    </citation>
    <scope>NUCLEOTIDE SEQUENCE [LARGE SCALE GENOMIC DNA]</scope>
    <source>
        <strain evidence="7 8">CTT3</strain>
    </source>
</reference>
<dbReference type="PANTHER" id="PTHR42783:SF3">
    <property type="entry name" value="GLUTAMATE SYNTHASE [NADPH] SMALL CHAIN-RELATED"/>
    <property type="match status" value="1"/>
</dbReference>
<feature type="domain" description="Cysteine-rich" evidence="4">
    <location>
        <begin position="719"/>
        <end position="798"/>
    </location>
</feature>
<dbReference type="PROSITE" id="PS00198">
    <property type="entry name" value="4FE4S_FER_1"/>
    <property type="match status" value="1"/>
</dbReference>
<dbReference type="GO" id="GO:0051536">
    <property type="term" value="F:iron-sulfur cluster binding"/>
    <property type="evidence" value="ECO:0007669"/>
    <property type="project" value="UniProtKB-KW"/>
</dbReference>
<feature type="domain" description="Dihydroprymidine dehydrogenase" evidence="6">
    <location>
        <begin position="18"/>
        <end position="106"/>
    </location>
</feature>